<proteinExistence type="predicted"/>
<dbReference type="AlphaFoldDB" id="A0ABD3PT37"/>
<evidence type="ECO:0000313" key="1">
    <source>
        <dbReference type="EMBL" id="KAL3791244.1"/>
    </source>
</evidence>
<keyword evidence="2" id="KW-1185">Reference proteome</keyword>
<reference evidence="1 2" key="1">
    <citation type="journal article" date="2020" name="G3 (Bethesda)">
        <title>Improved Reference Genome for Cyclotella cryptica CCMP332, a Model for Cell Wall Morphogenesis, Salinity Adaptation, and Lipid Production in Diatoms (Bacillariophyta).</title>
        <authorList>
            <person name="Roberts W.R."/>
            <person name="Downey K.M."/>
            <person name="Ruck E.C."/>
            <person name="Traller J.C."/>
            <person name="Alverson A.J."/>
        </authorList>
    </citation>
    <scope>NUCLEOTIDE SEQUENCE [LARGE SCALE GENOMIC DNA]</scope>
    <source>
        <strain evidence="1 2">CCMP332</strain>
    </source>
</reference>
<gene>
    <name evidence="1" type="ORF">HJC23_000861</name>
</gene>
<sequence>MRFFRAKRSPKQEEHNKIGEQDVADDIANASWTRRKCVDDMLKKLVGSELDSTFIDSIAQPNFSVTSGDSGKAMEPLRLKILMSLSLAEERAQSEEGLMKVKRLKSKILSNFVRLDESPDTSFVSWNSHHSFDSSDEDMGYEVINHSTQDYHISAVRINELPEENLKYYHTPMGEAFEVNIISDRLLKDNYMDVPESGYEVSIDDAFSIKKWRSEMLHSFCRGNCAC</sequence>
<evidence type="ECO:0000313" key="2">
    <source>
        <dbReference type="Proteomes" id="UP001516023"/>
    </source>
</evidence>
<comment type="caution">
    <text evidence="1">The sequence shown here is derived from an EMBL/GenBank/DDBJ whole genome shotgun (WGS) entry which is preliminary data.</text>
</comment>
<protein>
    <submittedName>
        <fullName evidence="1">Uncharacterized protein</fullName>
    </submittedName>
</protein>
<accession>A0ABD3PT37</accession>
<name>A0ABD3PT37_9STRA</name>
<organism evidence="1 2">
    <name type="scientific">Cyclotella cryptica</name>
    <dbReference type="NCBI Taxonomy" id="29204"/>
    <lineage>
        <taxon>Eukaryota</taxon>
        <taxon>Sar</taxon>
        <taxon>Stramenopiles</taxon>
        <taxon>Ochrophyta</taxon>
        <taxon>Bacillariophyta</taxon>
        <taxon>Coscinodiscophyceae</taxon>
        <taxon>Thalassiosirophycidae</taxon>
        <taxon>Stephanodiscales</taxon>
        <taxon>Stephanodiscaceae</taxon>
        <taxon>Cyclotella</taxon>
    </lineage>
</organism>
<dbReference type="EMBL" id="JABMIG020000116">
    <property type="protein sequence ID" value="KAL3791244.1"/>
    <property type="molecule type" value="Genomic_DNA"/>
</dbReference>
<dbReference type="Proteomes" id="UP001516023">
    <property type="component" value="Unassembled WGS sequence"/>
</dbReference>